<dbReference type="GeneID" id="41601361"/>
<organism evidence="2 3">
    <name type="scientific">Methanosarcina thermophila (strain ATCC 43570 / DSM 1825 / OCM 12 / VKM B-1830 / TM-1)</name>
    <dbReference type="NCBI Taxonomy" id="523844"/>
    <lineage>
        <taxon>Archaea</taxon>
        <taxon>Methanobacteriati</taxon>
        <taxon>Methanobacteriota</taxon>
        <taxon>Stenosarchaea group</taxon>
        <taxon>Methanomicrobia</taxon>
        <taxon>Methanosarcinales</taxon>
        <taxon>Methanosarcinaceae</taxon>
        <taxon>Methanosarcina</taxon>
    </lineage>
</organism>
<evidence type="ECO:0000256" key="1">
    <source>
        <dbReference type="SAM" id="MobiDB-lite"/>
    </source>
</evidence>
<dbReference type="AlphaFoldDB" id="A0A0E3H8H8"/>
<dbReference type="Proteomes" id="UP000066529">
    <property type="component" value="Chromosome"/>
</dbReference>
<gene>
    <name evidence="2" type="ORF">MSTHT_0621</name>
</gene>
<dbReference type="PANTHER" id="PTHR36507:SF1">
    <property type="entry name" value="BLL1555 PROTEIN"/>
    <property type="match status" value="1"/>
</dbReference>
<feature type="compositionally biased region" description="Low complexity" evidence="1">
    <location>
        <begin position="30"/>
        <end position="73"/>
    </location>
</feature>
<dbReference type="KEGG" id="mthr:MSTHT_0621"/>
<dbReference type="InterPro" id="IPR008972">
    <property type="entry name" value="Cupredoxin"/>
</dbReference>
<dbReference type="EMBL" id="CP009501">
    <property type="protein sequence ID" value="AKB12379.1"/>
    <property type="molecule type" value="Genomic_DNA"/>
</dbReference>
<dbReference type="PROSITE" id="PS51257">
    <property type="entry name" value="PROKAR_LIPOPROTEIN"/>
    <property type="match status" value="1"/>
</dbReference>
<dbReference type="InterPro" id="IPR052721">
    <property type="entry name" value="ET_Amicyanin"/>
</dbReference>
<evidence type="ECO:0000313" key="2">
    <source>
        <dbReference type="EMBL" id="AKB12379.1"/>
    </source>
</evidence>
<dbReference type="RefSeq" id="WP_048166550.1">
    <property type="nucleotide sequence ID" value="NZ_CP009501.1"/>
</dbReference>
<feature type="compositionally biased region" description="Acidic residues" evidence="1">
    <location>
        <begin position="74"/>
        <end position="83"/>
    </location>
</feature>
<dbReference type="PATRIC" id="fig|523844.20.peg.794"/>
<sequence length="181" mass="20279">MKTKLIVLLLIFGVVLFSGCAGDEQPSPDENGTPVETETPEENVTAVETETPEENITAVETETPEENVTAVEAETPEENETEETGGVTTSDRRPATYTIRLDNNMARPSSLEIKQGDRVVWLNWEDSPRRVFTLVSEENLFNNTNLVYKRSFTYTFNETGEYHFSVVGQPRMNVTVSVVEP</sequence>
<evidence type="ECO:0000313" key="3">
    <source>
        <dbReference type="Proteomes" id="UP000066529"/>
    </source>
</evidence>
<accession>A0A0E3H8H8</accession>
<protein>
    <submittedName>
        <fullName evidence="2">Copper binding protein, plastocyanin/azurin family</fullName>
    </submittedName>
</protein>
<dbReference type="SUPFAM" id="SSF49503">
    <property type="entry name" value="Cupredoxins"/>
    <property type="match status" value="1"/>
</dbReference>
<name>A0A0E3H8H8_METTT</name>
<dbReference type="HOGENOM" id="CLU_113179_1_0_2"/>
<dbReference type="Gene3D" id="2.60.40.420">
    <property type="entry name" value="Cupredoxins - blue copper proteins"/>
    <property type="match status" value="1"/>
</dbReference>
<reference evidence="2 3" key="1">
    <citation type="submission" date="2014-07" db="EMBL/GenBank/DDBJ databases">
        <title>Methanogenic archaea and the global carbon cycle.</title>
        <authorList>
            <person name="Henriksen J.R."/>
            <person name="Luke J."/>
            <person name="Reinhart S."/>
            <person name="Benedict M.N."/>
            <person name="Youngblut N.D."/>
            <person name="Metcalf M.E."/>
            <person name="Whitaker R.J."/>
            <person name="Metcalf W.W."/>
        </authorList>
    </citation>
    <scope>NUCLEOTIDE SEQUENCE [LARGE SCALE GENOMIC DNA]</scope>
    <source>
        <strain evidence="3">ATCC 43570 / DSM 1825 / OCM 12 / VKM B-1830 / TM-1</strain>
    </source>
</reference>
<dbReference type="OrthoDB" id="137915at2157"/>
<proteinExistence type="predicted"/>
<dbReference type="PANTHER" id="PTHR36507">
    <property type="entry name" value="BLL1555 PROTEIN"/>
    <property type="match status" value="1"/>
</dbReference>
<feature type="region of interest" description="Disordered" evidence="1">
    <location>
        <begin position="23"/>
        <end position="94"/>
    </location>
</feature>